<dbReference type="GO" id="GO:0009242">
    <property type="term" value="P:colanic acid biosynthetic process"/>
    <property type="evidence" value="ECO:0007669"/>
    <property type="project" value="TreeGrafter"/>
</dbReference>
<dbReference type="Pfam" id="PF13727">
    <property type="entry name" value="CoA_binding_3"/>
    <property type="match status" value="1"/>
</dbReference>
<dbReference type="PANTHER" id="PTHR30576">
    <property type="entry name" value="COLANIC BIOSYNTHESIS UDP-GLUCOSE LIPID CARRIER TRANSFERASE"/>
    <property type="match status" value="1"/>
</dbReference>
<evidence type="ECO:0000256" key="2">
    <source>
        <dbReference type="ARBA" id="ARBA00006464"/>
    </source>
</evidence>
<evidence type="ECO:0000256" key="7">
    <source>
        <dbReference type="SAM" id="Phobius"/>
    </source>
</evidence>
<comment type="similarity">
    <text evidence="2">Belongs to the bacterial sugar transferase family.</text>
</comment>
<sequence>MPETQAERVLAAAGTTAAASSAAPPPAPALPGPAVFSHSRLLRSCEAFVEPLATVLALWAIVWVIEGSITPSWLVVSVLAFALAYPGRPQLRASPARVVSDTVLAWAWTCGLLLAMGYATGHLDDFSRDVVLHWLWFAPVAQLLAHWGLRQAAPHIVRLQGPPLRAVVVGMNEQGGSLADRLAMAHYTGVELLGFFDDRTPDRIHGRRHRMLGRIHEIADYVKRNRVHLVYLSLPMASQPRIKQLLDALKDTTASVYFVPDMFVTDLIQGRTDSVCGLPVISVCETPFRGPNAVLKRVSDVVLSVAILLLLSPLLVAIAAAVKLSSPGPVIFRQRRYGVWGQEIIVYKFRSMTVTEDGPVVTQARKDDARVTRLGAFLRRTSMDELPQFVNVLQGRMSIVGPRPHAVAHNEFYRPLIKSYMIRHKVKPGITGWAQVNGYRGETDSLEKMEARIRCDLDYLRNWSLRLDLYIIWRTIRLVFKDGAAY</sequence>
<dbReference type="InterPro" id="IPR017473">
    <property type="entry name" value="Undecaprenyl-P_gluc_Ptfrase"/>
</dbReference>
<keyword evidence="10" id="KW-1185">Reference proteome</keyword>
<feature type="transmembrane region" description="Helical" evidence="7">
    <location>
        <begin position="98"/>
        <end position="119"/>
    </location>
</feature>
<comment type="caution">
    <text evidence="9">The sequence shown here is derived from an EMBL/GenBank/DDBJ whole genome shotgun (WGS) entry which is preliminary data.</text>
</comment>
<accession>A0A934Q0Y5</accession>
<feature type="transmembrane region" description="Helical" evidence="7">
    <location>
        <begin position="301"/>
        <end position="322"/>
    </location>
</feature>
<keyword evidence="6 7" id="KW-0472">Membrane</keyword>
<dbReference type="Gene3D" id="3.40.50.720">
    <property type="entry name" value="NAD(P)-binding Rossmann-like Domain"/>
    <property type="match status" value="1"/>
</dbReference>
<proteinExistence type="inferred from homology"/>
<dbReference type="SUPFAM" id="SSF51735">
    <property type="entry name" value="NAD(P)-binding Rossmann-fold domains"/>
    <property type="match status" value="1"/>
</dbReference>
<dbReference type="RefSeq" id="WP_200787194.1">
    <property type="nucleotide sequence ID" value="NZ_JAEDAO010000001.1"/>
</dbReference>
<keyword evidence="4 7" id="KW-0812">Transmembrane</keyword>
<dbReference type="InterPro" id="IPR017475">
    <property type="entry name" value="EPS_sugar_tfrase"/>
</dbReference>
<dbReference type="AlphaFoldDB" id="A0A934Q0Y5"/>
<keyword evidence="3 9" id="KW-0808">Transferase</keyword>
<dbReference type="PANTHER" id="PTHR30576:SF21">
    <property type="entry name" value="UDP-GLUCOSE:UNDECAPRENYL-PHOSPHATE GLUCOSE-1-PHOSPHATE TRANSFERASE"/>
    <property type="match status" value="1"/>
</dbReference>
<dbReference type="EC" id="2.7.8.31" evidence="9"/>
<dbReference type="InterPro" id="IPR003362">
    <property type="entry name" value="Bact_transf"/>
</dbReference>
<evidence type="ECO:0000313" key="10">
    <source>
        <dbReference type="Proteomes" id="UP000617041"/>
    </source>
</evidence>
<dbReference type="GO" id="GO:0016020">
    <property type="term" value="C:membrane"/>
    <property type="evidence" value="ECO:0007669"/>
    <property type="project" value="UniProtKB-SubCell"/>
</dbReference>
<dbReference type="Pfam" id="PF02397">
    <property type="entry name" value="Bac_transf"/>
    <property type="match status" value="1"/>
</dbReference>
<evidence type="ECO:0000313" key="9">
    <source>
        <dbReference type="EMBL" id="MBK0392247.1"/>
    </source>
</evidence>
<dbReference type="Proteomes" id="UP000617041">
    <property type="component" value="Unassembled WGS sequence"/>
</dbReference>
<dbReference type="GO" id="GO:0089702">
    <property type="term" value="F:undecaprenyl-phosphate glucose phosphotransferase activity"/>
    <property type="evidence" value="ECO:0007669"/>
    <property type="project" value="UniProtKB-EC"/>
</dbReference>
<comment type="subcellular location">
    <subcellularLocation>
        <location evidence="1">Membrane</location>
        <topology evidence="1">Multi-pass membrane protein</topology>
    </subcellularLocation>
</comment>
<dbReference type="EMBL" id="JAEDAO010000001">
    <property type="protein sequence ID" value="MBK0392247.1"/>
    <property type="molecule type" value="Genomic_DNA"/>
</dbReference>
<keyword evidence="5 7" id="KW-1133">Transmembrane helix</keyword>
<feature type="domain" description="Bacterial sugar transferase" evidence="8">
    <location>
        <begin position="296"/>
        <end position="481"/>
    </location>
</feature>
<evidence type="ECO:0000256" key="3">
    <source>
        <dbReference type="ARBA" id="ARBA00022679"/>
    </source>
</evidence>
<feature type="transmembrane region" description="Helical" evidence="7">
    <location>
        <begin position="53"/>
        <end position="86"/>
    </location>
</feature>
<reference evidence="9" key="1">
    <citation type="submission" date="2020-12" db="EMBL/GenBank/DDBJ databases">
        <title>Ramlibacter sp. nov., isolated from a freshwater alga, Cryptomonas.</title>
        <authorList>
            <person name="Kim H.M."/>
            <person name="Jeon C.O."/>
        </authorList>
    </citation>
    <scope>NUCLEOTIDE SEQUENCE</scope>
    <source>
        <strain evidence="9">CrO1</strain>
    </source>
</reference>
<evidence type="ECO:0000256" key="1">
    <source>
        <dbReference type="ARBA" id="ARBA00004141"/>
    </source>
</evidence>
<dbReference type="InterPro" id="IPR036291">
    <property type="entry name" value="NAD(P)-bd_dom_sf"/>
</dbReference>
<name>A0A934Q0Y5_9BURK</name>
<dbReference type="NCBIfam" id="TIGR03025">
    <property type="entry name" value="EPS_sugtrans"/>
    <property type="match status" value="1"/>
</dbReference>
<gene>
    <name evidence="9" type="ORF">I8E28_06575</name>
</gene>
<dbReference type="NCBIfam" id="TIGR03023">
    <property type="entry name" value="WcaJ_sugtrans"/>
    <property type="match status" value="1"/>
</dbReference>
<evidence type="ECO:0000256" key="5">
    <source>
        <dbReference type="ARBA" id="ARBA00022989"/>
    </source>
</evidence>
<evidence type="ECO:0000259" key="8">
    <source>
        <dbReference type="Pfam" id="PF02397"/>
    </source>
</evidence>
<organism evidence="9 10">
    <name type="scientific">Ramlibacter algicola</name>
    <dbReference type="NCBI Taxonomy" id="2795217"/>
    <lineage>
        <taxon>Bacteria</taxon>
        <taxon>Pseudomonadati</taxon>
        <taxon>Pseudomonadota</taxon>
        <taxon>Betaproteobacteria</taxon>
        <taxon>Burkholderiales</taxon>
        <taxon>Comamonadaceae</taxon>
        <taxon>Ramlibacter</taxon>
    </lineage>
</organism>
<feature type="transmembrane region" description="Helical" evidence="7">
    <location>
        <begin position="131"/>
        <end position="149"/>
    </location>
</feature>
<evidence type="ECO:0000256" key="4">
    <source>
        <dbReference type="ARBA" id="ARBA00022692"/>
    </source>
</evidence>
<protein>
    <submittedName>
        <fullName evidence="9">Undecaprenyl-phosphate glucose phosphotransferase</fullName>
        <ecNumber evidence="9">2.7.8.31</ecNumber>
    </submittedName>
</protein>
<evidence type="ECO:0000256" key="6">
    <source>
        <dbReference type="ARBA" id="ARBA00023136"/>
    </source>
</evidence>